<dbReference type="EMBL" id="CADIKH010000097">
    <property type="protein sequence ID" value="CAB3774132.1"/>
    <property type="molecule type" value="Genomic_DNA"/>
</dbReference>
<proteinExistence type="predicted"/>
<name>A0A6J5F908_9BURK</name>
<reference evidence="2 3" key="1">
    <citation type="submission" date="2020-04" db="EMBL/GenBank/DDBJ databases">
        <authorList>
            <person name="De Canck E."/>
        </authorList>
    </citation>
    <scope>NUCLEOTIDE SEQUENCE [LARGE SCALE GENOMIC DNA]</scope>
    <source>
        <strain evidence="2 3">LMG 29542</strain>
    </source>
</reference>
<dbReference type="InterPro" id="IPR010985">
    <property type="entry name" value="Ribbon_hlx_hlx"/>
</dbReference>
<dbReference type="Proteomes" id="UP000494363">
    <property type="component" value="Unassembled WGS sequence"/>
</dbReference>
<dbReference type="InterPro" id="IPR056972">
    <property type="entry name" value="RHH_dom-containing"/>
</dbReference>
<protein>
    <recommendedName>
        <fullName evidence="4">Ribbon-helix-helix protein CopG domain-containing protein</fullName>
    </recommendedName>
</protein>
<keyword evidence="3" id="KW-1185">Reference proteome</keyword>
<evidence type="ECO:0008006" key="4">
    <source>
        <dbReference type="Google" id="ProtNLM"/>
    </source>
</evidence>
<dbReference type="SUPFAM" id="SSF47598">
    <property type="entry name" value="Ribbon-helix-helix"/>
    <property type="match status" value="1"/>
</dbReference>
<dbReference type="InterPro" id="IPR013321">
    <property type="entry name" value="Arc_rbn_hlx_hlx"/>
</dbReference>
<evidence type="ECO:0000256" key="1">
    <source>
        <dbReference type="SAM" id="MobiDB-lite"/>
    </source>
</evidence>
<dbReference type="GO" id="GO:0006355">
    <property type="term" value="P:regulation of DNA-templated transcription"/>
    <property type="evidence" value="ECO:0007669"/>
    <property type="project" value="InterPro"/>
</dbReference>
<dbReference type="AlphaFoldDB" id="A0A6J5F908"/>
<dbReference type="Gene3D" id="1.10.1220.10">
    <property type="entry name" value="Met repressor-like"/>
    <property type="match status" value="1"/>
</dbReference>
<evidence type="ECO:0000313" key="2">
    <source>
        <dbReference type="EMBL" id="CAB3774132.1"/>
    </source>
</evidence>
<dbReference type="Pfam" id="PF23807">
    <property type="entry name" value="RHH_10"/>
    <property type="match status" value="1"/>
</dbReference>
<feature type="region of interest" description="Disordered" evidence="1">
    <location>
        <begin position="1"/>
        <end position="21"/>
    </location>
</feature>
<dbReference type="RefSeq" id="WP_175232857.1">
    <property type="nucleotide sequence ID" value="NZ_CADIKH010000097.1"/>
</dbReference>
<sequence length="83" mass="8877">MSKFRIGPSTGSKSDQPTKPASVAEFAAGAALVQSQIGSRPPKPVRLNVDLDPETHRRLKMRAVENGITVAELVRALIGRELG</sequence>
<evidence type="ECO:0000313" key="3">
    <source>
        <dbReference type="Proteomes" id="UP000494363"/>
    </source>
</evidence>
<feature type="compositionally biased region" description="Polar residues" evidence="1">
    <location>
        <begin position="9"/>
        <end position="19"/>
    </location>
</feature>
<organism evidence="2 3">
    <name type="scientific">Paraburkholderia humisilvae</name>
    <dbReference type="NCBI Taxonomy" id="627669"/>
    <lineage>
        <taxon>Bacteria</taxon>
        <taxon>Pseudomonadati</taxon>
        <taxon>Pseudomonadota</taxon>
        <taxon>Betaproteobacteria</taxon>
        <taxon>Burkholderiales</taxon>
        <taxon>Burkholderiaceae</taxon>
        <taxon>Paraburkholderia</taxon>
    </lineage>
</organism>
<gene>
    <name evidence="2" type="ORF">LMG29542_07601</name>
</gene>
<accession>A0A6J5F908</accession>